<keyword evidence="2" id="KW-1185">Reference proteome</keyword>
<comment type="caution">
    <text evidence="1">The sequence shown here is derived from an EMBL/GenBank/DDBJ whole genome shotgun (WGS) entry which is preliminary data.</text>
</comment>
<evidence type="ECO:0000313" key="1">
    <source>
        <dbReference type="EMBL" id="GLS24930.1"/>
    </source>
</evidence>
<dbReference type="AlphaFoldDB" id="A0AA37T0X5"/>
<dbReference type="Proteomes" id="UP001156870">
    <property type="component" value="Unassembled WGS sequence"/>
</dbReference>
<name>A0AA37T0X5_9GAMM</name>
<sequence length="263" mass="30943">MSLIELRSAHYFMAVTKTATIKQRFDITPWGGLIRGEKMKSEPIYENNELYTAFPDPDEVFYSEVEKERFLPLGTFHLQTDEGQHDVLIAAPIGDDEAMIGKENYGEFCGETWLTYLKVDEKWRLDCSPDQLLDFEIAFDEAYQIYSDFKRVFKLNGFLPVSMRGVKEYSKDVRKISLFYHQEYACYGYNWLGGVAKCFDYKLKDIDGVSKSTHAEDREVLIYDDKNNKYEYLGYVVTRALYQKMFYFYCPNTERVLVINEFD</sequence>
<organism evidence="1 2">
    <name type="scientific">Marinibactrum halimedae</name>
    <dbReference type="NCBI Taxonomy" id="1444977"/>
    <lineage>
        <taxon>Bacteria</taxon>
        <taxon>Pseudomonadati</taxon>
        <taxon>Pseudomonadota</taxon>
        <taxon>Gammaproteobacteria</taxon>
        <taxon>Cellvibrionales</taxon>
        <taxon>Cellvibrionaceae</taxon>
        <taxon>Marinibactrum</taxon>
    </lineage>
</organism>
<accession>A0AA37T0X5</accession>
<dbReference type="EMBL" id="BSPD01000020">
    <property type="protein sequence ID" value="GLS24930.1"/>
    <property type="molecule type" value="Genomic_DNA"/>
</dbReference>
<evidence type="ECO:0000313" key="2">
    <source>
        <dbReference type="Proteomes" id="UP001156870"/>
    </source>
</evidence>
<gene>
    <name evidence="1" type="ORF">GCM10007877_06440</name>
</gene>
<reference evidence="1 2" key="1">
    <citation type="journal article" date="2014" name="Int. J. Syst. Evol. Microbiol.">
        <title>Complete genome sequence of Corynebacterium casei LMG S-19264T (=DSM 44701T), isolated from a smear-ripened cheese.</title>
        <authorList>
            <consortium name="US DOE Joint Genome Institute (JGI-PGF)"/>
            <person name="Walter F."/>
            <person name="Albersmeier A."/>
            <person name="Kalinowski J."/>
            <person name="Ruckert C."/>
        </authorList>
    </citation>
    <scope>NUCLEOTIDE SEQUENCE [LARGE SCALE GENOMIC DNA]</scope>
    <source>
        <strain evidence="1 2">NBRC 110095</strain>
    </source>
</reference>
<dbReference type="RefSeq" id="WP_232592252.1">
    <property type="nucleotide sequence ID" value="NZ_BSPD01000020.1"/>
</dbReference>
<proteinExistence type="predicted"/>
<protein>
    <submittedName>
        <fullName evidence="1">Uncharacterized protein</fullName>
    </submittedName>
</protein>